<gene>
    <name evidence="4" type="ORF">ACEZDE_11895</name>
</gene>
<dbReference type="RefSeq" id="WP_380535384.1">
    <property type="nucleotide sequence ID" value="NZ_JBHFAB010000007.1"/>
</dbReference>
<keyword evidence="2" id="KW-1133">Transmembrane helix</keyword>
<dbReference type="Gene3D" id="1.10.3210.10">
    <property type="entry name" value="Hypothetical protein af1432"/>
    <property type="match status" value="1"/>
</dbReference>
<evidence type="ECO:0000313" key="4">
    <source>
        <dbReference type="EMBL" id="MFC1417347.1"/>
    </source>
</evidence>
<protein>
    <submittedName>
        <fullName evidence="4">HD-GYP domain-containing protein</fullName>
        <ecNumber evidence="4">3.1.4.-</ecNumber>
    </submittedName>
</protein>
<dbReference type="SUPFAM" id="SSF109604">
    <property type="entry name" value="HD-domain/PDEase-like"/>
    <property type="match status" value="1"/>
</dbReference>
<feature type="transmembrane region" description="Helical" evidence="2">
    <location>
        <begin position="189"/>
        <end position="211"/>
    </location>
</feature>
<dbReference type="GO" id="GO:0016787">
    <property type="term" value="F:hydrolase activity"/>
    <property type="evidence" value="ECO:0007669"/>
    <property type="project" value="UniProtKB-KW"/>
</dbReference>
<organism evidence="4 5">
    <name type="scientific">Streptacidiphilus cavernicola</name>
    <dbReference type="NCBI Taxonomy" id="3342716"/>
    <lineage>
        <taxon>Bacteria</taxon>
        <taxon>Bacillati</taxon>
        <taxon>Actinomycetota</taxon>
        <taxon>Actinomycetes</taxon>
        <taxon>Kitasatosporales</taxon>
        <taxon>Streptomycetaceae</taxon>
        <taxon>Streptacidiphilus</taxon>
    </lineage>
</organism>
<dbReference type="Proteomes" id="UP001592531">
    <property type="component" value="Unassembled WGS sequence"/>
</dbReference>
<feature type="region of interest" description="Disordered" evidence="1">
    <location>
        <begin position="430"/>
        <end position="476"/>
    </location>
</feature>
<comment type="caution">
    <text evidence="4">The sequence shown here is derived from an EMBL/GenBank/DDBJ whole genome shotgun (WGS) entry which is preliminary data.</text>
</comment>
<dbReference type="InterPro" id="IPR003607">
    <property type="entry name" value="HD/PDEase_dom"/>
</dbReference>
<name>A0ABV6VUG2_9ACTN</name>
<evidence type="ECO:0000256" key="2">
    <source>
        <dbReference type="SAM" id="Phobius"/>
    </source>
</evidence>
<reference evidence="4 5" key="1">
    <citation type="submission" date="2024-09" db="EMBL/GenBank/DDBJ databases">
        <authorList>
            <person name="Lee S.D."/>
        </authorList>
    </citation>
    <scope>NUCLEOTIDE SEQUENCE [LARGE SCALE GENOMIC DNA]</scope>
    <source>
        <strain evidence="4 5">N8-3</strain>
    </source>
</reference>
<feature type="region of interest" description="Disordered" evidence="1">
    <location>
        <begin position="48"/>
        <end position="69"/>
    </location>
</feature>
<evidence type="ECO:0000313" key="5">
    <source>
        <dbReference type="Proteomes" id="UP001592531"/>
    </source>
</evidence>
<evidence type="ECO:0000256" key="1">
    <source>
        <dbReference type="SAM" id="MobiDB-lite"/>
    </source>
</evidence>
<evidence type="ECO:0000259" key="3">
    <source>
        <dbReference type="PROSITE" id="PS51832"/>
    </source>
</evidence>
<feature type="transmembrane region" description="Helical" evidence="2">
    <location>
        <begin position="150"/>
        <end position="177"/>
    </location>
</feature>
<dbReference type="CDD" id="cd00077">
    <property type="entry name" value="HDc"/>
    <property type="match status" value="1"/>
</dbReference>
<dbReference type="InterPro" id="IPR037522">
    <property type="entry name" value="HD_GYP_dom"/>
</dbReference>
<keyword evidence="2" id="KW-0472">Membrane</keyword>
<dbReference type="PROSITE" id="PS51832">
    <property type="entry name" value="HD_GYP"/>
    <property type="match status" value="1"/>
</dbReference>
<sequence>MYIGLVLVAAIGCALPLLPGVRSVGQWTRTLLLALVFAGCDRIGRGRSAATEDTESGADGESGAGGEDGARQQVAGAAHFPVLLAGVMLLPPALAALVALPGALTAPAAPPRAVRRAWNAAQLGLCCFLGGEVFRALGGHRLLGGHPLPALLLPALAAALAFRLANGLLMAGVLAAAEPARHPRLWRTTLLACPASALGNGLIGLMTAVLWESRYGAYAALPALLPLGLSSWAAAQAHREQAAHRATVRALVQAVEIKDDYTRGHSERVGLAAVLLARELRMAERRIASLRVAGTLHDVGKLGVPTRLLRKSGPLTDEEYREVVQHPEYGHELVRGIGFLGEARAGILHHHERMDGRGYPHGLAGAEIPEFARVIAVADAFDSMTSTRSYRRGRPVHEAVAELERCAGSQFDPVMVAALARALDRHGWQPAAPAERDGDAPDIPLGVRDPLPALAGPRDRTRALRDGAAGRNRGRG</sequence>
<keyword evidence="4" id="KW-0378">Hydrolase</keyword>
<accession>A0ABV6VUG2</accession>
<dbReference type="PANTHER" id="PTHR45228:SF4">
    <property type="entry name" value="LIPOPROTEIN"/>
    <property type="match status" value="1"/>
</dbReference>
<dbReference type="EMBL" id="JBHFAB010000007">
    <property type="protein sequence ID" value="MFC1417347.1"/>
    <property type="molecule type" value="Genomic_DNA"/>
</dbReference>
<dbReference type="PANTHER" id="PTHR45228">
    <property type="entry name" value="CYCLIC DI-GMP PHOSPHODIESTERASE TM_0186-RELATED"/>
    <property type="match status" value="1"/>
</dbReference>
<keyword evidence="2" id="KW-0812">Transmembrane</keyword>
<proteinExistence type="predicted"/>
<keyword evidence="5" id="KW-1185">Reference proteome</keyword>
<dbReference type="Pfam" id="PF13487">
    <property type="entry name" value="HD_5"/>
    <property type="match status" value="1"/>
</dbReference>
<feature type="transmembrane region" description="Helical" evidence="2">
    <location>
        <begin position="117"/>
        <end position="138"/>
    </location>
</feature>
<dbReference type="InterPro" id="IPR052020">
    <property type="entry name" value="Cyclic_di-GMP/3'3'-cGAMP_PDE"/>
</dbReference>
<feature type="compositionally biased region" description="Low complexity" evidence="1">
    <location>
        <begin position="466"/>
        <end position="476"/>
    </location>
</feature>
<feature type="domain" description="HD-GYP" evidence="3">
    <location>
        <begin position="240"/>
        <end position="435"/>
    </location>
</feature>
<dbReference type="EC" id="3.1.4.-" evidence="4"/>
<dbReference type="SMART" id="SM00471">
    <property type="entry name" value="HDc"/>
    <property type="match status" value="1"/>
</dbReference>
<feature type="transmembrane region" description="Helical" evidence="2">
    <location>
        <begin position="82"/>
        <end position="105"/>
    </location>
</feature>